<name>A0A1J9R6Q7_9EURO</name>
<dbReference type="InterPro" id="IPR011990">
    <property type="entry name" value="TPR-like_helical_dom_sf"/>
</dbReference>
<gene>
    <name evidence="2" type="ORF">ACJ73_00542</name>
</gene>
<dbReference type="VEuPathDB" id="FungiDB:ACJ73_00542"/>
<evidence type="ECO:0000313" key="2">
    <source>
        <dbReference type="EMBL" id="OJD28059.1"/>
    </source>
</evidence>
<feature type="compositionally biased region" description="Basic and acidic residues" evidence="1">
    <location>
        <begin position="343"/>
        <end position="352"/>
    </location>
</feature>
<proteinExistence type="predicted"/>
<dbReference type="OrthoDB" id="2913095at2759"/>
<keyword evidence="3" id="KW-1185">Reference proteome</keyword>
<feature type="compositionally biased region" description="Basic and acidic residues" evidence="1">
    <location>
        <begin position="280"/>
        <end position="291"/>
    </location>
</feature>
<dbReference type="AlphaFoldDB" id="A0A1J9R6Q7"/>
<evidence type="ECO:0000256" key="1">
    <source>
        <dbReference type="SAM" id="MobiDB-lite"/>
    </source>
</evidence>
<dbReference type="Proteomes" id="UP000242791">
    <property type="component" value="Unassembled WGS sequence"/>
</dbReference>
<accession>A0A1J9R6Q7</accession>
<sequence>MAFTFVDFKLGEKAIELSLVACGQEPDSWELQFCLARAYGQIGEHRKALEVLATVIEAFREDEKLLEERRHFFCREHLRKYTTTNLTTLKEISAFGRDCQRCSELRTLLFIRRWYALYKFPESGNDLKEALTIWEENVGLTATSKGTFIDTVDGASADYLASVYLGKAKQEGFDGPLAERYLTQLQHICELWPEQSHLNFGRLILGRFYSPNGKASGSAGGYKMVEEVEDQAQEETVGGQEGEGHMLEQGATVGARPHPDIEEKAASDGQPNGVAANTTSDRDKGGCKESDTTEPQCSGDASDALADDENDTKLSTPDKEARSRSPSPAPSRTSRVGTLDIRCGGDRHCDRI</sequence>
<comment type="caution">
    <text evidence="2">The sequence shown here is derived from an EMBL/GenBank/DDBJ whole genome shotgun (WGS) entry which is preliminary data.</text>
</comment>
<protein>
    <submittedName>
        <fullName evidence="2">Uncharacterized protein</fullName>
    </submittedName>
</protein>
<dbReference type="SUPFAM" id="SSF48452">
    <property type="entry name" value="TPR-like"/>
    <property type="match status" value="1"/>
</dbReference>
<feature type="compositionally biased region" description="Low complexity" evidence="1">
    <location>
        <begin position="324"/>
        <end position="335"/>
    </location>
</feature>
<dbReference type="EMBL" id="LGTZ01000038">
    <property type="protein sequence ID" value="OJD28059.1"/>
    <property type="molecule type" value="Genomic_DNA"/>
</dbReference>
<evidence type="ECO:0000313" key="3">
    <source>
        <dbReference type="Proteomes" id="UP000242791"/>
    </source>
</evidence>
<organism evidence="2 3">
    <name type="scientific">Blastomyces percursus</name>
    <dbReference type="NCBI Taxonomy" id="1658174"/>
    <lineage>
        <taxon>Eukaryota</taxon>
        <taxon>Fungi</taxon>
        <taxon>Dikarya</taxon>
        <taxon>Ascomycota</taxon>
        <taxon>Pezizomycotina</taxon>
        <taxon>Eurotiomycetes</taxon>
        <taxon>Eurotiomycetidae</taxon>
        <taxon>Onygenales</taxon>
        <taxon>Ajellomycetaceae</taxon>
        <taxon>Blastomyces</taxon>
    </lineage>
</organism>
<feature type="region of interest" description="Disordered" evidence="1">
    <location>
        <begin position="259"/>
        <end position="352"/>
    </location>
</feature>
<reference evidence="2 3" key="1">
    <citation type="submission" date="2015-08" db="EMBL/GenBank/DDBJ databases">
        <title>Emmonsia species relationships and genome sequence.</title>
        <authorList>
            <person name="Cuomo C.A."/>
            <person name="Schwartz I.S."/>
            <person name="Kenyon C."/>
            <person name="De Hoog G.S."/>
            <person name="Govender N.P."/>
            <person name="Botha A."/>
            <person name="Moreno L."/>
            <person name="De Vries M."/>
            <person name="Munoz J.F."/>
            <person name="Stielow J.B."/>
        </authorList>
    </citation>
    <scope>NUCLEOTIDE SEQUENCE [LARGE SCALE GENOMIC DNA]</scope>
    <source>
        <strain evidence="2 3">EI222</strain>
    </source>
</reference>